<gene>
    <name evidence="11" type="ORF">BLE401_07105</name>
</gene>
<accession>A0A2N9YDB9</accession>
<dbReference type="OrthoDB" id="9795655at2"/>
<evidence type="ECO:0000259" key="10">
    <source>
        <dbReference type="Pfam" id="PF04290"/>
    </source>
</evidence>
<evidence type="ECO:0000256" key="5">
    <source>
        <dbReference type="ARBA" id="ARBA00022692"/>
    </source>
</evidence>
<comment type="subcellular location">
    <subcellularLocation>
        <location evidence="1 9">Cell inner membrane</location>
        <topology evidence="1 9">Multi-pass membrane protein</topology>
    </subcellularLocation>
</comment>
<evidence type="ECO:0000313" key="11">
    <source>
        <dbReference type="EMBL" id="AUI68493.1"/>
    </source>
</evidence>
<organism evidence="11 12">
    <name type="scientific">Beggiatoa leptomitoformis</name>
    <dbReference type="NCBI Taxonomy" id="288004"/>
    <lineage>
        <taxon>Bacteria</taxon>
        <taxon>Pseudomonadati</taxon>
        <taxon>Pseudomonadota</taxon>
        <taxon>Gammaproteobacteria</taxon>
        <taxon>Thiotrichales</taxon>
        <taxon>Thiotrichaceae</taxon>
        <taxon>Beggiatoa</taxon>
    </lineage>
</organism>
<keyword evidence="4 9" id="KW-0997">Cell inner membrane</keyword>
<evidence type="ECO:0000313" key="12">
    <source>
        <dbReference type="Proteomes" id="UP000234271"/>
    </source>
</evidence>
<dbReference type="EMBL" id="CP018889">
    <property type="protein sequence ID" value="AUI68493.1"/>
    <property type="molecule type" value="Genomic_DNA"/>
</dbReference>
<protein>
    <recommendedName>
        <fullName evidence="9">TRAP transporter small permease protein</fullName>
    </recommendedName>
</protein>
<dbReference type="KEGG" id="blep:AL038_17135"/>
<dbReference type="PANTHER" id="PTHR35011:SF4">
    <property type="entry name" value="SLL1102 PROTEIN"/>
    <property type="match status" value="1"/>
</dbReference>
<reference evidence="12" key="1">
    <citation type="submission" date="2016-12" db="EMBL/GenBank/DDBJ databases">
        <title>Complete Genome Sequence of Beggiatoa leptomitiformis D-401.</title>
        <authorList>
            <person name="Fomenkov A."/>
            <person name="Vincze T."/>
            <person name="Grabovich M."/>
            <person name="Anton B.P."/>
            <person name="Dubinina G."/>
            <person name="Orlova M."/>
            <person name="Belousova E."/>
            <person name="Roberts R.J."/>
        </authorList>
    </citation>
    <scope>NUCLEOTIDE SEQUENCE [LARGE SCALE GENOMIC DNA]</scope>
    <source>
        <strain evidence="12">D-401</strain>
    </source>
</reference>
<dbReference type="STRING" id="288004.AL038_17135"/>
<evidence type="ECO:0000256" key="6">
    <source>
        <dbReference type="ARBA" id="ARBA00022989"/>
    </source>
</evidence>
<keyword evidence="12" id="KW-1185">Reference proteome</keyword>
<dbReference type="PANTHER" id="PTHR35011">
    <property type="entry name" value="2,3-DIKETO-L-GULONATE TRAP TRANSPORTER SMALL PERMEASE PROTEIN YIAM"/>
    <property type="match status" value="1"/>
</dbReference>
<keyword evidence="5 9" id="KW-0812">Transmembrane</keyword>
<feature type="transmembrane region" description="Helical" evidence="9">
    <location>
        <begin position="139"/>
        <end position="158"/>
    </location>
</feature>
<dbReference type="InterPro" id="IPR007387">
    <property type="entry name" value="TRAP_DctQ"/>
</dbReference>
<comment type="subunit">
    <text evidence="9">The complex comprises the extracytoplasmic solute receptor protein and the two transmembrane proteins.</text>
</comment>
<feature type="transmembrane region" description="Helical" evidence="9">
    <location>
        <begin position="91"/>
        <end position="113"/>
    </location>
</feature>
<dbReference type="RefSeq" id="WP_062154906.1">
    <property type="nucleotide sequence ID" value="NZ_CP012373.2"/>
</dbReference>
<name>A0A2N9YDB9_9GAMM</name>
<dbReference type="AlphaFoldDB" id="A0A2N9YDB9"/>
<keyword evidence="6 9" id="KW-1133">Transmembrane helix</keyword>
<evidence type="ECO:0000256" key="8">
    <source>
        <dbReference type="ARBA" id="ARBA00038436"/>
    </source>
</evidence>
<feature type="transmembrane region" description="Helical" evidence="9">
    <location>
        <begin position="53"/>
        <end position="70"/>
    </location>
</feature>
<dbReference type="InterPro" id="IPR055348">
    <property type="entry name" value="DctQ"/>
</dbReference>
<evidence type="ECO:0000256" key="7">
    <source>
        <dbReference type="ARBA" id="ARBA00023136"/>
    </source>
</evidence>
<evidence type="ECO:0000256" key="2">
    <source>
        <dbReference type="ARBA" id="ARBA00022448"/>
    </source>
</evidence>
<feature type="transmembrane region" description="Helical" evidence="9">
    <location>
        <begin position="21"/>
        <end position="41"/>
    </location>
</feature>
<dbReference type="Pfam" id="PF04290">
    <property type="entry name" value="DctQ"/>
    <property type="match status" value="1"/>
</dbReference>
<dbReference type="GO" id="GO:0005886">
    <property type="term" value="C:plasma membrane"/>
    <property type="evidence" value="ECO:0007669"/>
    <property type="project" value="UniProtKB-SubCell"/>
</dbReference>
<proteinExistence type="inferred from homology"/>
<sequence>MNYLHKTVRFINTFSEWTGVISAWLILFMVLAIVYDVFTRAVFNQGSVMLQELQWHLFAAAFLLGAAYTLKHDDHVRVDIIYRSRWVNAKARAWLDLFGSLFLLIPFSLLIIYCSKSFVYNAYIFNEGSPDAGGLPYRFILKGILPLSFVFLIIQGVGDALRHLLFILGSPVEEQR</sequence>
<comment type="function">
    <text evidence="9">Part of the tripartite ATP-independent periplasmic (TRAP) transport system.</text>
</comment>
<feature type="domain" description="Tripartite ATP-independent periplasmic transporters DctQ component" evidence="10">
    <location>
        <begin position="29"/>
        <end position="164"/>
    </location>
</feature>
<keyword evidence="7 9" id="KW-0472">Membrane</keyword>
<dbReference type="Proteomes" id="UP000234271">
    <property type="component" value="Chromosome"/>
</dbReference>
<evidence type="ECO:0000256" key="4">
    <source>
        <dbReference type="ARBA" id="ARBA00022519"/>
    </source>
</evidence>
<evidence type="ECO:0000256" key="1">
    <source>
        <dbReference type="ARBA" id="ARBA00004429"/>
    </source>
</evidence>
<evidence type="ECO:0000256" key="3">
    <source>
        <dbReference type="ARBA" id="ARBA00022475"/>
    </source>
</evidence>
<comment type="similarity">
    <text evidence="8 9">Belongs to the TRAP transporter small permease family.</text>
</comment>
<evidence type="ECO:0000256" key="9">
    <source>
        <dbReference type="RuleBase" id="RU369079"/>
    </source>
</evidence>
<dbReference type="GO" id="GO:0022857">
    <property type="term" value="F:transmembrane transporter activity"/>
    <property type="evidence" value="ECO:0007669"/>
    <property type="project" value="UniProtKB-UniRule"/>
</dbReference>
<keyword evidence="2 9" id="KW-0813">Transport</keyword>
<keyword evidence="3" id="KW-1003">Cell membrane</keyword>